<evidence type="ECO:0008006" key="5">
    <source>
        <dbReference type="Google" id="ProtNLM"/>
    </source>
</evidence>
<dbReference type="InterPro" id="IPR038763">
    <property type="entry name" value="DHH_sf"/>
</dbReference>
<dbReference type="Gene3D" id="3.10.310.30">
    <property type="match status" value="1"/>
</dbReference>
<organism evidence="3 4">
    <name type="scientific">Candidatus Magasanikbacteria bacterium RIFOXYC2_FULL_42_28</name>
    <dbReference type="NCBI Taxonomy" id="1798704"/>
    <lineage>
        <taxon>Bacteria</taxon>
        <taxon>Candidatus Magasanikiibacteriota</taxon>
    </lineage>
</organism>
<dbReference type="InterPro" id="IPR003156">
    <property type="entry name" value="DHHA1_dom"/>
</dbReference>
<proteinExistence type="predicted"/>
<evidence type="ECO:0000313" key="3">
    <source>
        <dbReference type="EMBL" id="OGH88752.1"/>
    </source>
</evidence>
<dbReference type="PANTHER" id="PTHR47618:SF1">
    <property type="entry name" value="BIFUNCTIONAL OLIGORIBONUCLEASE AND PAP PHOSPHATASE NRNA"/>
    <property type="match status" value="1"/>
</dbReference>
<dbReference type="Gene3D" id="3.90.1640.10">
    <property type="entry name" value="inorganic pyrophosphatase (n-terminal core)"/>
    <property type="match status" value="1"/>
</dbReference>
<dbReference type="GO" id="GO:0003676">
    <property type="term" value="F:nucleic acid binding"/>
    <property type="evidence" value="ECO:0007669"/>
    <property type="project" value="InterPro"/>
</dbReference>
<evidence type="ECO:0000259" key="1">
    <source>
        <dbReference type="Pfam" id="PF01368"/>
    </source>
</evidence>
<dbReference type="EMBL" id="MFQZ01000001">
    <property type="protein sequence ID" value="OGH88752.1"/>
    <property type="molecule type" value="Genomic_DNA"/>
</dbReference>
<feature type="domain" description="DDH" evidence="1">
    <location>
        <begin position="17"/>
        <end position="160"/>
    </location>
</feature>
<dbReference type="InterPro" id="IPR051319">
    <property type="entry name" value="Oligoribo/pAp-PDE_c-di-AMP_PDE"/>
</dbReference>
<protein>
    <recommendedName>
        <fullName evidence="5">DDH domain-containing protein</fullName>
    </recommendedName>
</protein>
<gene>
    <name evidence="3" type="ORF">A3J93_01520</name>
</gene>
<dbReference type="Pfam" id="PF02272">
    <property type="entry name" value="DHHA1"/>
    <property type="match status" value="1"/>
</dbReference>
<dbReference type="SUPFAM" id="SSF64182">
    <property type="entry name" value="DHH phosphoesterases"/>
    <property type="match status" value="1"/>
</dbReference>
<sequence>MQTIAKQIYSRLLSANKILIVSHQNPDGDTLGAGTGLLETLKNAGKSARLFCATPAPAKFNYLPHHDTITSDPSVFTDTDVDTVVVLDSGDLRYAGVHHHLYNHRAEIINIDHHPTNENYGAYNLVRTDYSSTSEIIFHFLRFNGARLNHLSATALLTGIITDTDNFTNAATSARAMAVASELIATGANLNLINARTVQNKTVGSLRLWGLVLSRLVKHSDDLASTYVKNEDWKNHDVPESEAEGIANFLNNLDSAKAALILKETPDGKIKGSFRTTRDDTDVAAMAKRLGGGGHKKAAGFTVEGTVESVLARILTNT</sequence>
<name>A0A1F6NXU3_9BACT</name>
<dbReference type="Pfam" id="PF01368">
    <property type="entry name" value="DHH"/>
    <property type="match status" value="1"/>
</dbReference>
<evidence type="ECO:0000313" key="4">
    <source>
        <dbReference type="Proteomes" id="UP000177907"/>
    </source>
</evidence>
<evidence type="ECO:0000259" key="2">
    <source>
        <dbReference type="Pfam" id="PF02272"/>
    </source>
</evidence>
<feature type="domain" description="DHHA1" evidence="2">
    <location>
        <begin position="235"/>
        <end position="311"/>
    </location>
</feature>
<accession>A0A1F6NXU3</accession>
<dbReference type="PANTHER" id="PTHR47618">
    <property type="entry name" value="BIFUNCTIONAL OLIGORIBONUCLEASE AND PAP PHOSPHATASE NRNA"/>
    <property type="match status" value="1"/>
</dbReference>
<dbReference type="AlphaFoldDB" id="A0A1F6NXU3"/>
<comment type="caution">
    <text evidence="3">The sequence shown here is derived from an EMBL/GenBank/DDBJ whole genome shotgun (WGS) entry which is preliminary data.</text>
</comment>
<dbReference type="Proteomes" id="UP000177907">
    <property type="component" value="Unassembled WGS sequence"/>
</dbReference>
<dbReference type="STRING" id="1798704.A3J93_01520"/>
<reference evidence="3 4" key="1">
    <citation type="journal article" date="2016" name="Nat. Commun.">
        <title>Thousands of microbial genomes shed light on interconnected biogeochemical processes in an aquifer system.</title>
        <authorList>
            <person name="Anantharaman K."/>
            <person name="Brown C.T."/>
            <person name="Hug L.A."/>
            <person name="Sharon I."/>
            <person name="Castelle C.J."/>
            <person name="Probst A.J."/>
            <person name="Thomas B.C."/>
            <person name="Singh A."/>
            <person name="Wilkins M.J."/>
            <person name="Karaoz U."/>
            <person name="Brodie E.L."/>
            <person name="Williams K.H."/>
            <person name="Hubbard S.S."/>
            <person name="Banfield J.F."/>
        </authorList>
    </citation>
    <scope>NUCLEOTIDE SEQUENCE [LARGE SCALE GENOMIC DNA]</scope>
</reference>
<dbReference type="InterPro" id="IPR001667">
    <property type="entry name" value="DDH_dom"/>
</dbReference>